<evidence type="ECO:0000313" key="1">
    <source>
        <dbReference type="EMBL" id="KAG6685836.1"/>
    </source>
</evidence>
<comment type="caution">
    <text evidence="1">The sequence shown here is derived from an EMBL/GenBank/DDBJ whole genome shotgun (WGS) entry which is preliminary data.</text>
</comment>
<evidence type="ECO:0000313" key="2">
    <source>
        <dbReference type="Proteomes" id="UP000811246"/>
    </source>
</evidence>
<reference evidence="1" key="1">
    <citation type="submission" date="2021-01" db="EMBL/GenBank/DDBJ databases">
        <authorList>
            <person name="Lovell J.T."/>
            <person name="Bentley N."/>
            <person name="Bhattarai G."/>
            <person name="Jenkins J.W."/>
            <person name="Sreedasyam A."/>
            <person name="Alarcon Y."/>
            <person name="Bock C."/>
            <person name="Boston L."/>
            <person name="Carlson J."/>
            <person name="Cervantes K."/>
            <person name="Clermont K."/>
            <person name="Krom N."/>
            <person name="Kubenka K."/>
            <person name="Mamidi S."/>
            <person name="Mattison C."/>
            <person name="Monteros M."/>
            <person name="Pisani C."/>
            <person name="Plott C."/>
            <person name="Rajasekar S."/>
            <person name="Rhein H.S."/>
            <person name="Rohla C."/>
            <person name="Song M."/>
            <person name="Hilaire R.S."/>
            <person name="Shu S."/>
            <person name="Wells L."/>
            <person name="Wang X."/>
            <person name="Webber J."/>
            <person name="Heerema R.J."/>
            <person name="Klein P."/>
            <person name="Conner P."/>
            <person name="Grauke L."/>
            <person name="Grimwood J."/>
            <person name="Schmutz J."/>
            <person name="Randall J.J."/>
        </authorList>
    </citation>
    <scope>NUCLEOTIDE SEQUENCE</scope>
    <source>
        <tissue evidence="1">Leaf</tissue>
    </source>
</reference>
<dbReference type="EMBL" id="CM031836">
    <property type="protein sequence ID" value="KAG6685836.1"/>
    <property type="molecule type" value="Genomic_DNA"/>
</dbReference>
<gene>
    <name evidence="1" type="ORF">I3842_12G131700</name>
</gene>
<name>A0A922IWU0_CARIL</name>
<dbReference type="AlphaFoldDB" id="A0A922IWU0"/>
<protein>
    <submittedName>
        <fullName evidence="1">Uncharacterized protein</fullName>
    </submittedName>
</protein>
<proteinExistence type="predicted"/>
<sequence length="84" mass="9333">MNHGFAGYQCKPSNKVNCSILKPILVVIFNLGSAYATSGINNFFWLLLESEVKAANLCRSRACKLSGIHISIKQTVFICYSFLE</sequence>
<dbReference type="Proteomes" id="UP000811246">
    <property type="component" value="Chromosome 12"/>
</dbReference>
<accession>A0A922IWU0</accession>
<organism evidence="1 2">
    <name type="scientific">Carya illinoinensis</name>
    <name type="common">Pecan</name>
    <dbReference type="NCBI Taxonomy" id="32201"/>
    <lineage>
        <taxon>Eukaryota</taxon>
        <taxon>Viridiplantae</taxon>
        <taxon>Streptophyta</taxon>
        <taxon>Embryophyta</taxon>
        <taxon>Tracheophyta</taxon>
        <taxon>Spermatophyta</taxon>
        <taxon>Magnoliopsida</taxon>
        <taxon>eudicotyledons</taxon>
        <taxon>Gunneridae</taxon>
        <taxon>Pentapetalae</taxon>
        <taxon>rosids</taxon>
        <taxon>fabids</taxon>
        <taxon>Fagales</taxon>
        <taxon>Juglandaceae</taxon>
        <taxon>Carya</taxon>
    </lineage>
</organism>